<name>A0ABS3H5S2_9ENTE</name>
<evidence type="ECO:0000313" key="2">
    <source>
        <dbReference type="Proteomes" id="UP000664256"/>
    </source>
</evidence>
<comment type="caution">
    <text evidence="1">The sequence shown here is derived from an EMBL/GenBank/DDBJ whole genome shotgun (WGS) entry which is preliminary data.</text>
</comment>
<gene>
    <name evidence="1" type="ORF">JZO76_04575</name>
</gene>
<dbReference type="Proteomes" id="UP000664256">
    <property type="component" value="Unassembled WGS sequence"/>
</dbReference>
<sequence length="153" mass="17399">MKKVIVAILGIAITLGGILLINSEMKDNSVQTKNDSSSTKVDNDSVKFKIVDGNKEDLGRNISLDNLDSGEILFIFDYLPMSYYSGIFLDGKQVQQATRATKRERGFYLPEEAHSDFLKIGNHEIDIKIFKTKEDIQEDNVFEDVHFEYSIQK</sequence>
<evidence type="ECO:0000313" key="1">
    <source>
        <dbReference type="EMBL" id="MBO0448806.1"/>
    </source>
</evidence>
<keyword evidence="2" id="KW-1185">Reference proteome</keyword>
<proteinExistence type="predicted"/>
<organism evidence="1 2">
    <name type="scientific">Candidatus Enterococcus myersii</name>
    <dbReference type="NCBI Taxonomy" id="2815322"/>
    <lineage>
        <taxon>Bacteria</taxon>
        <taxon>Bacillati</taxon>
        <taxon>Bacillota</taxon>
        <taxon>Bacilli</taxon>
        <taxon>Lactobacillales</taxon>
        <taxon>Enterococcaceae</taxon>
        <taxon>Enterococcus</taxon>
    </lineage>
</organism>
<protein>
    <recommendedName>
        <fullName evidence="3">DUF5067 domain-containing protein</fullName>
    </recommendedName>
</protein>
<reference evidence="1 2" key="1">
    <citation type="submission" date="2021-03" db="EMBL/GenBank/DDBJ databases">
        <title>Enterococcal diversity collection.</title>
        <authorList>
            <person name="Gilmore M.S."/>
            <person name="Schwartzman J."/>
            <person name="Van Tyne D."/>
            <person name="Martin M."/>
            <person name="Earl A.M."/>
            <person name="Manson A.L."/>
            <person name="Straub T."/>
            <person name="Salamzade R."/>
            <person name="Saavedra J."/>
            <person name="Lebreton F."/>
            <person name="Prichula J."/>
            <person name="Schaufler K."/>
            <person name="Gaca A."/>
            <person name="Sgardioli B."/>
            <person name="Wagenaar J."/>
            <person name="Strong T."/>
        </authorList>
    </citation>
    <scope>NUCLEOTIDE SEQUENCE [LARGE SCALE GENOMIC DNA]</scope>
    <source>
        <strain evidence="1 2">MJM12</strain>
    </source>
</reference>
<dbReference type="EMBL" id="JAFLVT010000006">
    <property type="protein sequence ID" value="MBO0448806.1"/>
    <property type="molecule type" value="Genomic_DNA"/>
</dbReference>
<accession>A0ABS3H5S2</accession>
<dbReference type="RefSeq" id="WP_206903001.1">
    <property type="nucleotide sequence ID" value="NZ_JAFLVT010000006.1"/>
</dbReference>
<evidence type="ECO:0008006" key="3">
    <source>
        <dbReference type="Google" id="ProtNLM"/>
    </source>
</evidence>